<keyword evidence="1" id="KW-0547">Nucleotide-binding</keyword>
<dbReference type="GO" id="GO:0018169">
    <property type="term" value="F:ribosomal S6-glutamic acid ligase activity"/>
    <property type="evidence" value="ECO:0007669"/>
    <property type="project" value="TreeGrafter"/>
</dbReference>
<dbReference type="Proteomes" id="UP000460298">
    <property type="component" value="Unassembled WGS sequence"/>
</dbReference>
<dbReference type="InterPro" id="IPR013651">
    <property type="entry name" value="ATP-grasp_RimK-type"/>
</dbReference>
<dbReference type="Gene3D" id="3.30.1490.20">
    <property type="entry name" value="ATP-grasp fold, A domain"/>
    <property type="match status" value="1"/>
</dbReference>
<organism evidence="3 4">
    <name type="scientific">Leptonema illini</name>
    <dbReference type="NCBI Taxonomy" id="183"/>
    <lineage>
        <taxon>Bacteria</taxon>
        <taxon>Pseudomonadati</taxon>
        <taxon>Spirochaetota</taxon>
        <taxon>Spirochaetia</taxon>
        <taxon>Leptospirales</taxon>
        <taxon>Leptospiraceae</taxon>
        <taxon>Leptonema</taxon>
    </lineage>
</organism>
<reference evidence="3 4" key="1">
    <citation type="submission" date="2019-10" db="EMBL/GenBank/DDBJ databases">
        <title>Extracellular Electron Transfer in a Candidatus Methanoperedens spp. Enrichment Culture.</title>
        <authorList>
            <person name="Berger S."/>
            <person name="Rangel Shaw D."/>
            <person name="Berben T."/>
            <person name="In 'T Zandt M."/>
            <person name="Frank J."/>
            <person name="Reimann J."/>
            <person name="Jetten M.S.M."/>
            <person name="Welte C.U."/>
        </authorList>
    </citation>
    <scope>NUCLEOTIDE SEQUENCE [LARGE SCALE GENOMIC DNA]</scope>
    <source>
        <strain evidence="3">SB12</strain>
    </source>
</reference>
<dbReference type="GO" id="GO:0005737">
    <property type="term" value="C:cytoplasm"/>
    <property type="evidence" value="ECO:0007669"/>
    <property type="project" value="TreeGrafter"/>
</dbReference>
<sequence length="483" mass="56178">MKTIIVVDKKGDLPDAPFETVTARSYLTNPDYLDDRKTYVLNLSRHYRYQSLGYYVSLLAAARGHRVLPEVMKIQDFRSMKVLKQITQRLHDTIQKGLAEIHSDSFELSVYFGQNVARRHEKLARELFGILKMPLFRVRFENRKSWIITGISILSVNEVPDDHKPFIAQFAGEYMSQKKRYTKPSAHTHYDLAILINPDERSSPSDQKALDRFVRAGEKIGFKMEIIFPDDMNRLAEFDALFIRETTAVNHHTYRFARLAETMGLVVIDDPESILKCTNKVFLAELLQREKIPTPQTIIIHKDNYRQLCDSLRFPTVIKLPDSSFSVGVVKVHDAGEWEERLPPMFEKSDLLLAQEFLPTDYDWRVGILDRQPLFACRYFMARGHWQIYDWNQTGRNWGKTETLPLYRVPDFVLKTALEASNLIGDGFYGVDLKEVNGKAYVIEINDNPSVEAGVEDDHLKEELYLTIMRSFLRRIEHRKKAH</sequence>
<dbReference type="SUPFAM" id="SSF56059">
    <property type="entry name" value="Glutathione synthetase ATP-binding domain-like"/>
    <property type="match status" value="1"/>
</dbReference>
<keyword evidence="1" id="KW-0067">ATP-binding</keyword>
<keyword evidence="3" id="KW-0436">Ligase</keyword>
<dbReference type="PANTHER" id="PTHR21621">
    <property type="entry name" value="RIBOSOMAL PROTEIN S6 MODIFICATION PROTEIN"/>
    <property type="match status" value="1"/>
</dbReference>
<dbReference type="Pfam" id="PF08443">
    <property type="entry name" value="RimK"/>
    <property type="match status" value="1"/>
</dbReference>
<dbReference type="GO" id="GO:0009432">
    <property type="term" value="P:SOS response"/>
    <property type="evidence" value="ECO:0007669"/>
    <property type="project" value="TreeGrafter"/>
</dbReference>
<dbReference type="GO" id="GO:0046872">
    <property type="term" value="F:metal ion binding"/>
    <property type="evidence" value="ECO:0007669"/>
    <property type="project" value="InterPro"/>
</dbReference>
<feature type="domain" description="ATP-grasp" evidence="2">
    <location>
        <begin position="284"/>
        <end position="477"/>
    </location>
</feature>
<evidence type="ECO:0000313" key="4">
    <source>
        <dbReference type="Proteomes" id="UP000460298"/>
    </source>
</evidence>
<dbReference type="AlphaFoldDB" id="A0A833LW06"/>
<evidence type="ECO:0000259" key="2">
    <source>
        <dbReference type="PROSITE" id="PS50975"/>
    </source>
</evidence>
<dbReference type="Gene3D" id="3.30.470.20">
    <property type="entry name" value="ATP-grasp fold, B domain"/>
    <property type="match status" value="1"/>
</dbReference>
<dbReference type="InterPro" id="IPR025839">
    <property type="entry name" value="RLAN_dom"/>
</dbReference>
<evidence type="ECO:0000313" key="3">
    <source>
        <dbReference type="EMBL" id="KAB2928437.1"/>
    </source>
</evidence>
<dbReference type="OrthoDB" id="9800957at2"/>
<proteinExistence type="predicted"/>
<comment type="caution">
    <text evidence="3">The sequence shown here is derived from an EMBL/GenBank/DDBJ whole genome shotgun (WGS) entry which is preliminary data.</text>
</comment>
<dbReference type="Pfam" id="PF14401">
    <property type="entry name" value="RLAN"/>
    <property type="match status" value="1"/>
</dbReference>
<dbReference type="RefSeq" id="WP_002769378.1">
    <property type="nucleotide sequence ID" value="NZ_JQDG01000016.1"/>
</dbReference>
<dbReference type="GO" id="GO:0005524">
    <property type="term" value="F:ATP binding"/>
    <property type="evidence" value="ECO:0007669"/>
    <property type="project" value="UniProtKB-UniRule"/>
</dbReference>
<evidence type="ECO:0000256" key="1">
    <source>
        <dbReference type="PROSITE-ProRule" id="PRU00409"/>
    </source>
</evidence>
<dbReference type="EMBL" id="WBUI01000050">
    <property type="protein sequence ID" value="KAB2928437.1"/>
    <property type="molecule type" value="Genomic_DNA"/>
</dbReference>
<protein>
    <submittedName>
        <fullName evidence="3">RimK family alpha-L-glutamate ligase</fullName>
    </submittedName>
</protein>
<name>A0A833LW06_9LEPT</name>
<dbReference type="PANTHER" id="PTHR21621:SF0">
    <property type="entry name" value="BETA-CITRYLGLUTAMATE SYNTHASE B-RELATED"/>
    <property type="match status" value="1"/>
</dbReference>
<dbReference type="InterPro" id="IPR011761">
    <property type="entry name" value="ATP-grasp"/>
</dbReference>
<gene>
    <name evidence="3" type="ORF">F9K24_21955</name>
</gene>
<dbReference type="InterPro" id="IPR013815">
    <property type="entry name" value="ATP_grasp_subdomain_1"/>
</dbReference>
<dbReference type="PROSITE" id="PS50975">
    <property type="entry name" value="ATP_GRASP"/>
    <property type="match status" value="1"/>
</dbReference>
<accession>A0A833LW06</accession>